<dbReference type="EMBL" id="CAJNOM010002598">
    <property type="protein sequence ID" value="CAF1634912.1"/>
    <property type="molecule type" value="Genomic_DNA"/>
</dbReference>
<evidence type="ECO:0000313" key="3">
    <source>
        <dbReference type="Proteomes" id="UP000663832"/>
    </source>
</evidence>
<organism evidence="1 4">
    <name type="scientific">Adineta steineri</name>
    <dbReference type="NCBI Taxonomy" id="433720"/>
    <lineage>
        <taxon>Eukaryota</taxon>
        <taxon>Metazoa</taxon>
        <taxon>Spiralia</taxon>
        <taxon>Gnathifera</taxon>
        <taxon>Rotifera</taxon>
        <taxon>Eurotatoria</taxon>
        <taxon>Bdelloidea</taxon>
        <taxon>Adinetida</taxon>
        <taxon>Adinetidae</taxon>
        <taxon>Adineta</taxon>
    </lineage>
</organism>
<dbReference type="SUPFAM" id="SSF56399">
    <property type="entry name" value="ADP-ribosylation"/>
    <property type="match status" value="1"/>
</dbReference>
<dbReference type="InterPro" id="IPR011990">
    <property type="entry name" value="TPR-like_helical_dom_sf"/>
</dbReference>
<dbReference type="OrthoDB" id="10005064at2759"/>
<dbReference type="Proteomes" id="UP000663832">
    <property type="component" value="Unassembled WGS sequence"/>
</dbReference>
<dbReference type="Gene3D" id="3.90.176.10">
    <property type="entry name" value="Toxin ADP-ribosyltransferase, Chain A, domain 1"/>
    <property type="match status" value="1"/>
</dbReference>
<dbReference type="EMBL" id="CAJNOI010002277">
    <property type="protein sequence ID" value="CAF1467588.1"/>
    <property type="molecule type" value="Genomic_DNA"/>
</dbReference>
<name>A0A815QTP8_9BILA</name>
<dbReference type="SUPFAM" id="SSF48452">
    <property type="entry name" value="TPR-like"/>
    <property type="match status" value="1"/>
</dbReference>
<reference evidence="1" key="1">
    <citation type="submission" date="2021-02" db="EMBL/GenBank/DDBJ databases">
        <authorList>
            <person name="Nowell W R."/>
        </authorList>
    </citation>
    <scope>NUCLEOTIDE SEQUENCE</scope>
</reference>
<gene>
    <name evidence="1" type="ORF">BJG266_LOCUS41335</name>
    <name evidence="2" type="ORF">QVE165_LOCUS58209</name>
</gene>
<evidence type="ECO:0000313" key="2">
    <source>
        <dbReference type="EMBL" id="CAF1634912.1"/>
    </source>
</evidence>
<dbReference type="PROSITE" id="PS51996">
    <property type="entry name" value="TR_MART"/>
    <property type="match status" value="1"/>
</dbReference>
<keyword evidence="3" id="KW-1185">Reference proteome</keyword>
<proteinExistence type="predicted"/>
<protein>
    <submittedName>
        <fullName evidence="1">Uncharacterized protein</fullName>
    </submittedName>
</protein>
<dbReference type="Gene3D" id="1.25.40.10">
    <property type="entry name" value="Tetratricopeptide repeat domain"/>
    <property type="match status" value="2"/>
</dbReference>
<accession>A0A815QTP8</accession>
<sequence>MEEVYISSSDLIRHVEKCVHECANKSDILLSSLAGCSSDTMTTNLVNNIADFAELWFPLYIDFLFELPMVDSKKEKLRFIEQCRRHFAHNPGALQLIAEFEEYYEPHGALYYYTCDGFFYRIVNRALRRQAIECIRDFRFFLLDIRNQLQLAHEKFLDDTKVGMSKTFFRGQLMSDAELEELQKKHREGTLITTNSYLSTSESIETARIFAGKPTNGIVSILFEITAEIKDPQIKQRKPFARIGHLSKFGEVEREVLFSIGSFFKIDQIDEESSSCWLVKMTFVDEDDQNQIVTSDFRILRTCSLEMKVIKIGDLLAKHSQQGISKARDFYDLIKTTNSSEALKAACDAGLGWLALNEKNVSLAIEQQQIALAIYEKLKSECDSENLTHLYITSYNCIGACFRQIKKYPQALQYYCKADKLALKVPIDKYAMYEGYRNITSINIALTHKLLGNVNQTWELYKKILAYEMNTSTHFHGPTYLTIAQAGLHEAQVANNVGEYEQHFQHWKAFLDLSLTNMSSSYRRSIISGVLVIGFQYADNHRTQTMAMDYFQKVIRISRRYINVNRDDYRIVLDCLNQLARLNTKRQQYVHSMNHAMEALNMCRQDDLGGIVECYKSIALNYEQQLLDQEKDLTPDDIHRMIIDNPFTNVIETAVPSIVIAFERSEFAFGHSPIKRMNRKFLEETNDLQRCLTYCYLKLATLTQAQGYKENDNRLTDKVRDWLEKIPKSLKDDFQVQQICTNNMNYLNEDFDPIINNYREELQKNEQNNKVCIGEDAFSYIAHLYARKKNRDEEHRWYNLAVQYFQSHGHICKHTVICFRKLAHFYEKYENMIAAMNVYETLIIYLVEHLPCSFLRTSIKPIGMNIVDHFKKQGDNKRALLILQDLIDLMLIESVNGEREINEQFKKLIGKCMDAACAIANLAYGQYLEVLLRHKLQPFDSYISDIEPAFRQAISVHQTDKNYCKSVEIYQQYIELLINSTINHESIVAAFKRLAYNFETLRLSNVELDMYTYLGKFIIKYQKNDDRVLAGFVIVRCKFIKMSSGVFHDEAQQMFIPLIKFYRNSFEPHAVYSEYFKSRHATLPRHTVSGIYLSLLELCFQYRSEFYQNHMKKNIDDLRNSSVELAAFITTYRVNYKALILEIFKKYGNQPIVHRSSKQFILNFEAAAMNWLSTVENDRTVYRSQVLHSLLEWHSIDDECLAKCYAQMGDKQRAASLFDTDVYGDPALRFNSNACRRFLQHVYHQASAEERRELEHRYQQHFLLVCDSFSDEMYFEILPLE</sequence>
<dbReference type="Proteomes" id="UP000663877">
    <property type="component" value="Unassembled WGS sequence"/>
</dbReference>
<comment type="caution">
    <text evidence="1">The sequence shown here is derived from an EMBL/GenBank/DDBJ whole genome shotgun (WGS) entry which is preliminary data.</text>
</comment>
<evidence type="ECO:0000313" key="1">
    <source>
        <dbReference type="EMBL" id="CAF1467588.1"/>
    </source>
</evidence>
<evidence type="ECO:0000313" key="4">
    <source>
        <dbReference type="Proteomes" id="UP000663877"/>
    </source>
</evidence>